<dbReference type="PANTHER" id="PTHR33745:SF3">
    <property type="entry name" value="RSBT CO-ANTAGONIST PROTEIN RSBRC"/>
    <property type="match status" value="1"/>
</dbReference>
<dbReference type="Pfam" id="PF08448">
    <property type="entry name" value="PAS_4"/>
    <property type="match status" value="1"/>
</dbReference>
<sequence length="286" mass="30742">MTDPAETPPAELARLRRRVAELEAEAAALRASEAELRAMFAGMTDAVLIVDRDGRYLRLPETAPGSRYKPAPEFLGKTMHEVMPPAQADMFLADIRQALGEGRVINTVYSRTIAGEELWFSANASPLTTNSVLVVARDITDQVRHEQALRDNLRQQQLLREHESALLRLSAPLIPIRDDILVMPMIGRLDAARLDQALETLLQGLASARARVAIVDLTGVAEIDEAAAAGLARTARAAGLLGARLVWTGLRPAVAAALASLAIEPTGIAVRATLQDAVREATAGRA</sequence>
<dbReference type="InterPro" id="IPR013656">
    <property type="entry name" value="PAS_4"/>
</dbReference>
<protein>
    <submittedName>
        <fullName evidence="4">PAS domain-containing protein</fullName>
    </submittedName>
</protein>
<name>A0ABT5DT09_9BACT</name>
<comment type="caution">
    <text evidence="4">The sequence shown here is derived from an EMBL/GenBank/DDBJ whole genome shotgun (WGS) entry which is preliminary data.</text>
</comment>
<evidence type="ECO:0000313" key="4">
    <source>
        <dbReference type="EMBL" id="MDC0716719.1"/>
    </source>
</evidence>
<dbReference type="Proteomes" id="UP001221686">
    <property type="component" value="Unassembled WGS sequence"/>
</dbReference>
<dbReference type="CDD" id="cd07041">
    <property type="entry name" value="STAS_RsbR_RsbS_like"/>
    <property type="match status" value="1"/>
</dbReference>
<feature type="coiled-coil region" evidence="2">
    <location>
        <begin position="12"/>
        <end position="39"/>
    </location>
</feature>
<evidence type="ECO:0000259" key="3">
    <source>
        <dbReference type="PROSITE" id="PS50801"/>
    </source>
</evidence>
<keyword evidence="2" id="KW-0175">Coiled coil</keyword>
<proteinExistence type="predicted"/>
<dbReference type="Gene3D" id="3.30.450.20">
    <property type="entry name" value="PAS domain"/>
    <property type="match status" value="1"/>
</dbReference>
<reference evidence="4 5" key="1">
    <citation type="submission" date="2022-11" db="EMBL/GenBank/DDBJ databases">
        <title>Minimal conservation of predation-associated metabolite biosynthetic gene clusters underscores biosynthetic potential of Myxococcota including descriptions for ten novel species: Archangium lansinium sp. nov., Myxococcus landrumus sp. nov., Nannocystis bai.</title>
        <authorList>
            <person name="Ahearne A."/>
            <person name="Stevens C."/>
            <person name="Dowd S."/>
        </authorList>
    </citation>
    <scope>NUCLEOTIDE SEQUENCE [LARGE SCALE GENOMIC DNA]</scope>
    <source>
        <strain evidence="4 5">BB15-2</strain>
    </source>
</reference>
<keyword evidence="1" id="KW-0597">Phosphoprotein</keyword>
<dbReference type="InterPro" id="IPR035965">
    <property type="entry name" value="PAS-like_dom_sf"/>
</dbReference>
<dbReference type="Pfam" id="PF01740">
    <property type="entry name" value="STAS"/>
    <property type="match status" value="1"/>
</dbReference>
<dbReference type="Gene3D" id="3.30.750.24">
    <property type="entry name" value="STAS domain"/>
    <property type="match status" value="1"/>
</dbReference>
<evidence type="ECO:0000313" key="5">
    <source>
        <dbReference type="Proteomes" id="UP001221686"/>
    </source>
</evidence>
<dbReference type="InterPro" id="IPR000014">
    <property type="entry name" value="PAS"/>
</dbReference>
<dbReference type="EMBL" id="JAQNDL010000001">
    <property type="protein sequence ID" value="MDC0716719.1"/>
    <property type="molecule type" value="Genomic_DNA"/>
</dbReference>
<evidence type="ECO:0000256" key="1">
    <source>
        <dbReference type="ARBA" id="ARBA00022553"/>
    </source>
</evidence>
<dbReference type="PROSITE" id="PS50801">
    <property type="entry name" value="STAS"/>
    <property type="match status" value="1"/>
</dbReference>
<accession>A0ABT5DT09</accession>
<organism evidence="4 5">
    <name type="scientific">Nannocystis bainbridge</name>
    <dbReference type="NCBI Taxonomy" id="2995303"/>
    <lineage>
        <taxon>Bacteria</taxon>
        <taxon>Pseudomonadati</taxon>
        <taxon>Myxococcota</taxon>
        <taxon>Polyangia</taxon>
        <taxon>Nannocystales</taxon>
        <taxon>Nannocystaceae</taxon>
        <taxon>Nannocystis</taxon>
    </lineage>
</organism>
<dbReference type="NCBIfam" id="TIGR00229">
    <property type="entry name" value="sensory_box"/>
    <property type="match status" value="1"/>
</dbReference>
<dbReference type="InterPro" id="IPR002645">
    <property type="entry name" value="STAS_dom"/>
</dbReference>
<dbReference type="PANTHER" id="PTHR33745">
    <property type="entry name" value="RSBT ANTAGONIST PROTEIN RSBS-RELATED"/>
    <property type="match status" value="1"/>
</dbReference>
<dbReference type="RefSeq" id="WP_272085210.1">
    <property type="nucleotide sequence ID" value="NZ_JAQNDL010000001.1"/>
</dbReference>
<evidence type="ECO:0000256" key="2">
    <source>
        <dbReference type="SAM" id="Coils"/>
    </source>
</evidence>
<dbReference type="InterPro" id="IPR051932">
    <property type="entry name" value="Bact_StressResp_Reg"/>
</dbReference>
<gene>
    <name evidence="4" type="ORF">POL25_07440</name>
</gene>
<dbReference type="InterPro" id="IPR036513">
    <property type="entry name" value="STAS_dom_sf"/>
</dbReference>
<dbReference type="SUPFAM" id="SSF55785">
    <property type="entry name" value="PYP-like sensor domain (PAS domain)"/>
    <property type="match status" value="1"/>
</dbReference>
<dbReference type="CDD" id="cd00130">
    <property type="entry name" value="PAS"/>
    <property type="match status" value="1"/>
</dbReference>
<keyword evidence="5" id="KW-1185">Reference proteome</keyword>
<feature type="domain" description="STAS" evidence="3">
    <location>
        <begin position="170"/>
        <end position="281"/>
    </location>
</feature>
<dbReference type="SUPFAM" id="SSF52091">
    <property type="entry name" value="SpoIIaa-like"/>
    <property type="match status" value="1"/>
</dbReference>